<sequence>MRVRKHHFAWLLVFLLGILLLNYTIKKSIIPNKFNIEQNNDKVHISRISINSVDPFKQNELRNILDNNEILAKAVMIYDETDKISQKKLLVFESLLNTFNLTFIYIKNCLDANSFNIYSTNYVLSHKLKFSNLKLIIYFNAKCYHEWSLKKQFTNMARIDNVLLFIEPGKTYFRSINFLNVKIENENKNLPSVQIESLNFHQILKSNVTVPLNINIISNIYKRQLVKNENNDNILKTLNSIYYDTKELEINIFKKLTPVVKSKYYNLIYKMEELNHIVFTTLEIDGWVMQTLITESIAHLLNRSIDLMKIIHINIDRIFDIKNGIKLKKDDVKKIIELQDNLNQYIENFKFDFGFDGAMFKEGFPNQIEGDEFLIDNNEKFLWHRMLYRQVVPHILPKIDVFKVSKIITQIINRKVMFILMSYDSFYFTEREYRVNEIYKVFEMLHYFTNFKFSTKKITEFAQEYFEKLNENKPEPVYWTNACNFQQSRSIMQDSSLCDRIPKFIILGSRKAGTGALQFFLKSNPRLVNGHRHSYTVITGDPEMKYFDMYYHESFDKYLATFPKFKFGHNKTIYYFEKTPNYFNTKKTPERIFNLFPNMKLVVLLKDPVKRTFSAFHEFGNGNFNEKIKNMELRNDSRDYLIGEILDSARLVTNPIETMYKVADFLKLPYYNYESVIKYHNEKGFYCLLSKNGISFSCLPSSKGRNYEPMTEESKSKLETFFQEPNKKLCKILKNIQSVNLNWLNPYCS</sequence>
<evidence type="ECO:0000256" key="4">
    <source>
        <dbReference type="PIRSR" id="PIRSR637359-3"/>
    </source>
</evidence>
<accession>A0A177AV84</accession>
<keyword evidence="1" id="KW-0808">Transferase</keyword>
<proteinExistence type="predicted"/>
<dbReference type="GO" id="GO:0016787">
    <property type="term" value="F:hydrolase activity"/>
    <property type="evidence" value="ECO:0007669"/>
    <property type="project" value="InterPro"/>
</dbReference>
<dbReference type="GO" id="GO:0019213">
    <property type="term" value="F:deacetylase activity"/>
    <property type="evidence" value="ECO:0007669"/>
    <property type="project" value="TreeGrafter"/>
</dbReference>
<evidence type="ECO:0000256" key="2">
    <source>
        <dbReference type="PIRSR" id="PIRSR637359-1"/>
    </source>
</evidence>
<feature type="binding site" evidence="3">
    <location>
        <position position="614"/>
    </location>
    <ligand>
        <name>3'-phosphoadenylyl sulfate</name>
        <dbReference type="ChEBI" id="CHEBI:58339"/>
    </ligand>
</feature>
<feature type="disulfide bond" evidence="4">
    <location>
        <begin position="687"/>
        <end position="698"/>
    </location>
</feature>
<evidence type="ECO:0000259" key="5">
    <source>
        <dbReference type="Pfam" id="PF12062"/>
    </source>
</evidence>
<evidence type="ECO:0000256" key="3">
    <source>
        <dbReference type="PIRSR" id="PIRSR637359-2"/>
    </source>
</evidence>
<feature type="binding site" evidence="3">
    <location>
        <position position="686"/>
    </location>
    <ligand>
        <name>3'-phosphoadenylyl sulfate</name>
        <dbReference type="ChEBI" id="CHEBI:58339"/>
    </ligand>
</feature>
<dbReference type="SUPFAM" id="SSF52540">
    <property type="entry name" value="P-loop containing nucleoside triphosphate hydrolases"/>
    <property type="match status" value="1"/>
</dbReference>
<protein>
    <recommendedName>
        <fullName evidence="5">Heparan sulphate-N-deacetylase deacetylase domain-containing protein</fullName>
    </recommendedName>
</protein>
<dbReference type="InterPro" id="IPR037359">
    <property type="entry name" value="NST/OST"/>
</dbReference>
<dbReference type="PANTHER" id="PTHR10605:SF56">
    <property type="entry name" value="BIFUNCTIONAL HEPARAN SULFATE N-DEACETYLASE_N-SULFOTRANSFERASE"/>
    <property type="match status" value="1"/>
</dbReference>
<reference evidence="6 7" key="1">
    <citation type="submission" date="2016-04" db="EMBL/GenBank/DDBJ databases">
        <title>The genome of Intoshia linei affirms orthonectids as highly simplified spiralians.</title>
        <authorList>
            <person name="Mikhailov K.V."/>
            <person name="Slusarev G.S."/>
            <person name="Nikitin M.A."/>
            <person name="Logacheva M.D."/>
            <person name="Penin A."/>
            <person name="Aleoshin V."/>
            <person name="Panchin Y.V."/>
        </authorList>
    </citation>
    <scope>NUCLEOTIDE SEQUENCE [LARGE SCALE GENOMIC DNA]</scope>
    <source>
        <strain evidence="6">Intl2013</strain>
        <tissue evidence="6">Whole animal</tissue>
    </source>
</reference>
<gene>
    <name evidence="6" type="ORF">A3Q56_06541</name>
</gene>
<dbReference type="InterPro" id="IPR021930">
    <property type="entry name" value="Heparan_SO4_deacetylase_dom"/>
</dbReference>
<dbReference type="InterPro" id="IPR027417">
    <property type="entry name" value="P-loop_NTPase"/>
</dbReference>
<evidence type="ECO:0000313" key="7">
    <source>
        <dbReference type="Proteomes" id="UP000078046"/>
    </source>
</evidence>
<dbReference type="Gene3D" id="3.40.50.300">
    <property type="entry name" value="P-loop containing nucleotide triphosphate hydrolases"/>
    <property type="match status" value="1"/>
</dbReference>
<dbReference type="Pfam" id="PF12062">
    <property type="entry name" value="HSNSD-CE"/>
    <property type="match status" value="1"/>
</dbReference>
<keyword evidence="7" id="KW-1185">Reference proteome</keyword>
<feature type="domain" description="Heparan sulphate-N-deacetylase deacetylase" evidence="5">
    <location>
        <begin position="310"/>
        <end position="402"/>
    </location>
</feature>
<feature type="active site" description="For sulfotransferase activity" evidence="2">
    <location>
        <position position="511"/>
    </location>
</feature>
<evidence type="ECO:0000256" key="1">
    <source>
        <dbReference type="ARBA" id="ARBA00022679"/>
    </source>
</evidence>
<dbReference type="GO" id="GO:0015016">
    <property type="term" value="F:heparan sulfate N-sulfotransferase activity"/>
    <property type="evidence" value="ECO:0007669"/>
    <property type="project" value="InterPro"/>
</dbReference>
<evidence type="ECO:0000313" key="6">
    <source>
        <dbReference type="EMBL" id="OAF65740.1"/>
    </source>
</evidence>
<dbReference type="GO" id="GO:0005794">
    <property type="term" value="C:Golgi apparatus"/>
    <property type="evidence" value="ECO:0007669"/>
    <property type="project" value="TreeGrafter"/>
</dbReference>
<name>A0A177AV84_9BILA</name>
<feature type="binding site" evidence="3">
    <location>
        <begin position="703"/>
        <end position="707"/>
    </location>
    <ligand>
        <name>3'-phosphoadenylyl sulfate</name>
        <dbReference type="ChEBI" id="CHEBI:58339"/>
    </ligand>
</feature>
<dbReference type="OrthoDB" id="8958249at2759"/>
<comment type="caution">
    <text evidence="6">The sequence shown here is derived from an EMBL/GenBank/DDBJ whole genome shotgun (WGS) entry which is preliminary data.</text>
</comment>
<dbReference type="PANTHER" id="PTHR10605">
    <property type="entry name" value="HEPARAN SULFATE SULFOTRANSFERASE"/>
    <property type="match status" value="1"/>
</dbReference>
<organism evidence="6 7">
    <name type="scientific">Intoshia linei</name>
    <dbReference type="NCBI Taxonomy" id="1819745"/>
    <lineage>
        <taxon>Eukaryota</taxon>
        <taxon>Metazoa</taxon>
        <taxon>Spiralia</taxon>
        <taxon>Lophotrochozoa</taxon>
        <taxon>Mesozoa</taxon>
        <taxon>Orthonectida</taxon>
        <taxon>Rhopaluridae</taxon>
        <taxon>Intoshia</taxon>
    </lineage>
</organism>
<keyword evidence="4" id="KW-1015">Disulfide bond</keyword>
<dbReference type="Proteomes" id="UP000078046">
    <property type="component" value="Unassembled WGS sequence"/>
</dbReference>
<dbReference type="EMBL" id="LWCA01001166">
    <property type="protein sequence ID" value="OAF65740.1"/>
    <property type="molecule type" value="Genomic_DNA"/>
</dbReference>
<dbReference type="AlphaFoldDB" id="A0A177AV84"/>